<evidence type="ECO:0000313" key="2">
    <source>
        <dbReference type="Proteomes" id="UP000292307"/>
    </source>
</evidence>
<accession>A0ABX5RXX9</accession>
<dbReference type="Proteomes" id="UP000292307">
    <property type="component" value="Chromosome"/>
</dbReference>
<evidence type="ECO:0000313" key="1">
    <source>
        <dbReference type="EMBL" id="QBI02846.1"/>
    </source>
</evidence>
<organism evidence="1 2">
    <name type="scientific">Pseudoduganella albidiflava</name>
    <dbReference type="NCBI Taxonomy" id="321983"/>
    <lineage>
        <taxon>Bacteria</taxon>
        <taxon>Pseudomonadati</taxon>
        <taxon>Pseudomonadota</taxon>
        <taxon>Betaproteobacteria</taxon>
        <taxon>Burkholderiales</taxon>
        <taxon>Oxalobacteraceae</taxon>
        <taxon>Telluria group</taxon>
        <taxon>Pseudoduganella</taxon>
    </lineage>
</organism>
<proteinExistence type="predicted"/>
<reference evidence="1 2" key="1">
    <citation type="submission" date="2019-02" db="EMBL/GenBank/DDBJ databases">
        <title>Draft Genome Sequences of Six Type Strains of the Genus Massilia.</title>
        <authorList>
            <person name="Miess H."/>
            <person name="Frediansyhah A."/>
            <person name="Gross H."/>
        </authorList>
    </citation>
    <scope>NUCLEOTIDE SEQUENCE [LARGE SCALE GENOMIC DNA]</scope>
    <source>
        <strain evidence="1 2">DSM 17472</strain>
    </source>
</reference>
<gene>
    <name evidence="1" type="ORF">EYF70_19840</name>
</gene>
<sequence>MSDRAGPLRQRGAACRQFGNGALALLGNDGAGHHIAQCMQRFMAIEAQRIDVVVADLRAGRQPTALIEALSMVTVTARAAPTGFAVACTRAGADHARPGVAIARAAMPVRMAWRIPLPFSYFVLIFFEIRHCLATDAGSP</sequence>
<dbReference type="EMBL" id="CP036401">
    <property type="protein sequence ID" value="QBI02846.1"/>
    <property type="molecule type" value="Genomic_DNA"/>
</dbReference>
<keyword evidence="2" id="KW-1185">Reference proteome</keyword>
<dbReference type="RefSeq" id="WP_131146955.1">
    <property type="nucleotide sequence ID" value="NZ_BMWV01000011.1"/>
</dbReference>
<name>A0ABX5RXX9_9BURK</name>
<protein>
    <submittedName>
        <fullName evidence="1">Uncharacterized protein</fullName>
    </submittedName>
</protein>